<protein>
    <recommendedName>
        <fullName evidence="1">Transposase-associated domain-containing protein</fullName>
    </recommendedName>
</protein>
<reference evidence="2" key="1">
    <citation type="submission" date="2019-11" db="EMBL/GenBank/DDBJ databases">
        <authorList>
            <person name="Liu Y."/>
            <person name="Hou J."/>
            <person name="Li T.-Q."/>
            <person name="Guan C.-H."/>
            <person name="Wu X."/>
            <person name="Wu H.-Z."/>
            <person name="Ling F."/>
            <person name="Zhang R."/>
            <person name="Shi X.-G."/>
            <person name="Ren J.-P."/>
            <person name="Chen E.-F."/>
            <person name="Sun J.-M."/>
        </authorList>
    </citation>
    <scope>NUCLEOTIDE SEQUENCE</scope>
    <source>
        <strain evidence="2">Adult_tree_wgs_1</strain>
        <tissue evidence="2">Leaves</tissue>
    </source>
</reference>
<evidence type="ECO:0000259" key="1">
    <source>
        <dbReference type="Pfam" id="PF13963"/>
    </source>
</evidence>
<dbReference type="OrthoDB" id="1932595at2759"/>
<evidence type="ECO:0000313" key="3">
    <source>
        <dbReference type="Proteomes" id="UP000626092"/>
    </source>
</evidence>
<dbReference type="Pfam" id="PF13963">
    <property type="entry name" value="Transpos_assoc"/>
    <property type="match status" value="1"/>
</dbReference>
<accession>A0A834FX26</accession>
<sequence length="536" mass="61835">MDKNWMTIRNRMSSQYREGVDSFIEFAMKNATPELAIRCPCVNCFNGKKHSSSLVRIHLIRFGISKNYETWIYHGEQFPSHQPSAPYNDNHDNGETIGSGLAGLFPENEDQLPEMLEEILMAGVLDDDIDELPSTFEREDVPNFDKLFEDAQRKVFPGCNGSILSFIVKMLHTKVYGKISNSTYDMMMQVIKSLLPEYDEFVPWNIREAKKLLRDLGLGYECIDVCKYDCALFWKENADLENCPRCTESRYKEKRVDDGVLRHPADGEEWKNFDVQYPTFDADPRNVRLGLATDGFNPFGTMSTSNSMWPVIVMPYNLPPWKCMKEPFCMMSLLIPGQSAPGRDINVYLRPLIDELKELWKDGIQTYDASNGQFFKMHAAVMWTINNFPVYANISGWTTNDYLACPICNEDASSQRLWSKIGYMGARRFLPENHSSRKSKLFNGQVKNSSRPLELTGEEILRQIESGVYKPHGKHPTSRKRQRDENPILNWTKRSILFELPYWKTLKLRHCLDVMHIEKNIFDNLIGTLLGVDGKS</sequence>
<feature type="domain" description="Transposase-associated" evidence="1">
    <location>
        <begin position="3"/>
        <end position="76"/>
    </location>
</feature>
<comment type="caution">
    <text evidence="2">The sequence shown here is derived from an EMBL/GenBank/DDBJ whole genome shotgun (WGS) entry which is preliminary data.</text>
</comment>
<dbReference type="PANTHER" id="PTHR10775:SF185">
    <property type="entry name" value="OS08G0208400 PROTEIN"/>
    <property type="match status" value="1"/>
</dbReference>
<dbReference type="EMBL" id="WJXA01000171">
    <property type="protein sequence ID" value="KAF7115061.1"/>
    <property type="molecule type" value="Genomic_DNA"/>
</dbReference>
<dbReference type="InterPro" id="IPR004242">
    <property type="entry name" value="Transposase_21"/>
</dbReference>
<dbReference type="Proteomes" id="UP000626092">
    <property type="component" value="Unassembled WGS sequence"/>
</dbReference>
<proteinExistence type="predicted"/>
<dbReference type="PANTHER" id="PTHR10775">
    <property type="entry name" value="OS08G0208400 PROTEIN"/>
    <property type="match status" value="1"/>
</dbReference>
<evidence type="ECO:0000313" key="2">
    <source>
        <dbReference type="EMBL" id="KAF7115061.1"/>
    </source>
</evidence>
<dbReference type="AlphaFoldDB" id="A0A834FX26"/>
<dbReference type="Pfam" id="PF02992">
    <property type="entry name" value="Transposase_21"/>
    <property type="match status" value="1"/>
</dbReference>
<keyword evidence="3" id="KW-1185">Reference proteome</keyword>
<name>A0A834FX26_RHOSS</name>
<organism evidence="2 3">
    <name type="scientific">Rhododendron simsii</name>
    <name type="common">Sims's rhododendron</name>
    <dbReference type="NCBI Taxonomy" id="118357"/>
    <lineage>
        <taxon>Eukaryota</taxon>
        <taxon>Viridiplantae</taxon>
        <taxon>Streptophyta</taxon>
        <taxon>Embryophyta</taxon>
        <taxon>Tracheophyta</taxon>
        <taxon>Spermatophyta</taxon>
        <taxon>Magnoliopsida</taxon>
        <taxon>eudicotyledons</taxon>
        <taxon>Gunneridae</taxon>
        <taxon>Pentapetalae</taxon>
        <taxon>asterids</taxon>
        <taxon>Ericales</taxon>
        <taxon>Ericaceae</taxon>
        <taxon>Ericoideae</taxon>
        <taxon>Rhodoreae</taxon>
        <taxon>Rhododendron</taxon>
    </lineage>
</organism>
<gene>
    <name evidence="2" type="ORF">RHSIM_RhsimUnG0068500</name>
</gene>
<dbReference type="InterPro" id="IPR029480">
    <property type="entry name" value="Transpos_assoc"/>
</dbReference>